<accession>A0ABT6R5U0</accession>
<keyword evidence="4" id="KW-1185">Reference proteome</keyword>
<name>A0ABT6R5U0_9BACL</name>
<dbReference type="EMBL" id="JASBQV010000030">
    <property type="protein sequence ID" value="MDI3236142.1"/>
    <property type="molecule type" value="Genomic_DNA"/>
</dbReference>
<dbReference type="InterPro" id="IPR003593">
    <property type="entry name" value="AAA+_ATPase"/>
</dbReference>
<sequence>MEPLTLEGLQLTRYLFLTGKGGVGKTSTASLLAIELADLGKHVLLVSTDPASNLQDVFKMELTEEPAAVPGVEHLFVANFDPEQAAADYKEAVVGPYRGILPDTAVRSMEEQLSGACTVEIAAFDQFTGLLAAPDAKQTYDHIIFDTAPTGHTLRLLSLPNAWNVYLDENTTGTSCLGPLAGLTEKKSQYKEATELLADPAETTLILVARAESSTLTEAAHAYQELRTLGIQNARLIVNGILPVTTSHDTYYQAFWHRQQAALATLPDVFLREVPLFSLPYAPTSLIGVDQLRNWLTVTEHPLESMKREQIDVPTLSRLIDQLDAAGPGVIMTMGKGGVGKTTMASMIAIALTERGHDVVLTTTDPAAHLELTIETNANRHLEISRIDPKVEIDRYTDQVYAAAGELTDEAHALLAEDLKSPCTEEIAVFRAFADTVARANDRYVVIDTAPTGHTLLLLDATESYHQEMERATGDVPKAVKTLLPQLRDANRTHVIITTLAEATPVFEAGRLQEDLRRAGIEPMAWIVNQSFAATATHDLILGHKAEAERPWLEEVDRLSQQMAVVAWQPEPVSGYHHLLALSKG</sequence>
<comment type="similarity">
    <text evidence="1">Belongs to the arsA ATPase family.</text>
</comment>
<evidence type="ECO:0000259" key="2">
    <source>
        <dbReference type="SMART" id="SM00382"/>
    </source>
</evidence>
<evidence type="ECO:0000313" key="3">
    <source>
        <dbReference type="EMBL" id="MDI3236142.1"/>
    </source>
</evidence>
<dbReference type="Proteomes" id="UP001243286">
    <property type="component" value="Unassembled WGS sequence"/>
</dbReference>
<dbReference type="InterPro" id="IPR027541">
    <property type="entry name" value="Ars_ATPase"/>
</dbReference>
<protein>
    <submittedName>
        <fullName evidence="3">Arsenical pump-driving ATPase</fullName>
    </submittedName>
</protein>
<evidence type="ECO:0000313" key="4">
    <source>
        <dbReference type="Proteomes" id="UP001243286"/>
    </source>
</evidence>
<dbReference type="PANTHER" id="PTHR10803">
    <property type="entry name" value="ARSENICAL PUMP-DRIVING ATPASE ARSENITE-TRANSLOCATING ATPASE"/>
    <property type="match status" value="1"/>
</dbReference>
<dbReference type="RefSeq" id="WP_282357099.1">
    <property type="nucleotide sequence ID" value="NZ_JASBQV010000030.1"/>
</dbReference>
<dbReference type="InterPro" id="IPR016300">
    <property type="entry name" value="ATPase_ArsA/GET3"/>
</dbReference>
<comment type="caution">
    <text evidence="3">The sequence shown here is derived from an EMBL/GenBank/DDBJ whole genome shotgun (WGS) entry which is preliminary data.</text>
</comment>
<feature type="domain" description="AAA+ ATPase" evidence="2">
    <location>
        <begin position="327"/>
        <end position="520"/>
    </location>
</feature>
<organism evidence="3 4">
    <name type="scientific">Exiguobacterium antarcticum</name>
    <dbReference type="NCBI Taxonomy" id="132920"/>
    <lineage>
        <taxon>Bacteria</taxon>
        <taxon>Bacillati</taxon>
        <taxon>Bacillota</taxon>
        <taxon>Bacilli</taxon>
        <taxon>Bacillales</taxon>
        <taxon>Bacillales Family XII. Incertae Sedis</taxon>
        <taxon>Exiguobacterium</taxon>
    </lineage>
</organism>
<dbReference type="PANTHER" id="PTHR10803:SF3">
    <property type="entry name" value="ATPASE GET3"/>
    <property type="match status" value="1"/>
</dbReference>
<feature type="domain" description="AAA+ ATPase" evidence="2">
    <location>
        <begin position="11"/>
        <end position="242"/>
    </location>
</feature>
<dbReference type="NCBIfam" id="TIGR00345">
    <property type="entry name" value="GET3_arsA_TRC40"/>
    <property type="match status" value="1"/>
</dbReference>
<dbReference type="Pfam" id="PF02374">
    <property type="entry name" value="ArsA_ATPase"/>
    <property type="match status" value="3"/>
</dbReference>
<dbReference type="CDD" id="cd02035">
    <property type="entry name" value="ArsA"/>
    <property type="match status" value="2"/>
</dbReference>
<gene>
    <name evidence="3" type="primary">arsA</name>
    <name evidence="3" type="ORF">QK289_14100</name>
</gene>
<reference evidence="3 4" key="1">
    <citation type="submission" date="2023-04" db="EMBL/GenBank/DDBJ databases">
        <title>Antarctic isolates genomes.</title>
        <authorList>
            <person name="Dimov S.G."/>
        </authorList>
    </citation>
    <scope>NUCLEOTIDE SEQUENCE [LARGE SCALE GENOMIC DNA]</scope>
    <source>
        <strain evidence="3 4">AL19</strain>
    </source>
</reference>
<dbReference type="InterPro" id="IPR027417">
    <property type="entry name" value="P-loop_NTPase"/>
</dbReference>
<dbReference type="PIRSF" id="PIRSF001327">
    <property type="entry name" value="Arsenical_pump-driving_ATPase"/>
    <property type="match status" value="1"/>
</dbReference>
<dbReference type="NCBIfam" id="TIGR04291">
    <property type="entry name" value="arsen_driv_ArsA"/>
    <property type="match status" value="1"/>
</dbReference>
<dbReference type="InterPro" id="IPR025723">
    <property type="entry name" value="ArsA/GET3_ATPase-like"/>
</dbReference>
<dbReference type="Gene3D" id="3.40.50.300">
    <property type="entry name" value="P-loop containing nucleotide triphosphate hydrolases"/>
    <property type="match status" value="2"/>
</dbReference>
<dbReference type="SMART" id="SM00382">
    <property type="entry name" value="AAA"/>
    <property type="match status" value="2"/>
</dbReference>
<proteinExistence type="inferred from homology"/>
<dbReference type="SUPFAM" id="SSF52540">
    <property type="entry name" value="P-loop containing nucleoside triphosphate hydrolases"/>
    <property type="match status" value="2"/>
</dbReference>
<evidence type="ECO:0000256" key="1">
    <source>
        <dbReference type="ARBA" id="ARBA00011040"/>
    </source>
</evidence>